<keyword evidence="1" id="KW-0812">Transmembrane</keyword>
<reference evidence="2" key="1">
    <citation type="submission" date="2021-03" db="EMBL/GenBank/DDBJ databases">
        <authorList>
            <person name="Kim M.K."/>
        </authorList>
    </citation>
    <scope>NUCLEOTIDE SEQUENCE</scope>
    <source>
        <strain evidence="2">BT186</strain>
    </source>
</reference>
<gene>
    <name evidence="2" type="ORF">J0X19_09790</name>
</gene>
<evidence type="ECO:0000313" key="2">
    <source>
        <dbReference type="EMBL" id="MBO0358233.1"/>
    </source>
</evidence>
<organism evidence="2 3">
    <name type="scientific">Hymenobacter telluris</name>
    <dbReference type="NCBI Taxonomy" id="2816474"/>
    <lineage>
        <taxon>Bacteria</taxon>
        <taxon>Pseudomonadati</taxon>
        <taxon>Bacteroidota</taxon>
        <taxon>Cytophagia</taxon>
        <taxon>Cytophagales</taxon>
        <taxon>Hymenobacteraceae</taxon>
        <taxon>Hymenobacter</taxon>
    </lineage>
</organism>
<dbReference type="Proteomes" id="UP000664144">
    <property type="component" value="Unassembled WGS sequence"/>
</dbReference>
<evidence type="ECO:0000256" key="1">
    <source>
        <dbReference type="SAM" id="Phobius"/>
    </source>
</evidence>
<name>A0A939EVJ8_9BACT</name>
<keyword evidence="1" id="KW-1133">Transmembrane helix</keyword>
<dbReference type="AlphaFoldDB" id="A0A939EVJ8"/>
<accession>A0A939EVJ8</accession>
<evidence type="ECO:0008006" key="4">
    <source>
        <dbReference type="Google" id="ProtNLM"/>
    </source>
</evidence>
<evidence type="ECO:0000313" key="3">
    <source>
        <dbReference type="Proteomes" id="UP000664144"/>
    </source>
</evidence>
<proteinExistence type="predicted"/>
<dbReference type="EMBL" id="JAFLQZ010000005">
    <property type="protein sequence ID" value="MBO0358233.1"/>
    <property type="molecule type" value="Genomic_DNA"/>
</dbReference>
<feature type="transmembrane region" description="Helical" evidence="1">
    <location>
        <begin position="126"/>
        <end position="149"/>
    </location>
</feature>
<dbReference type="RefSeq" id="WP_206984176.1">
    <property type="nucleotide sequence ID" value="NZ_JAFLQZ010000005.1"/>
</dbReference>
<feature type="transmembrane region" description="Helical" evidence="1">
    <location>
        <begin position="71"/>
        <end position="98"/>
    </location>
</feature>
<keyword evidence="1" id="KW-0472">Membrane</keyword>
<protein>
    <recommendedName>
        <fullName evidence="4">Two pore domain potassium channel family protein</fullName>
    </recommendedName>
</protein>
<keyword evidence="3" id="KW-1185">Reference proteome</keyword>
<sequence length="354" mass="40022">MLDLVFRVVAFAAGVLLIIHTVLAAIRSFVLPRNESVLLNNVVFTSIRFVFEQITRFGRTYAQRDRIMALYAPVGLVALPIVWLAVISLGFTAIYWALHEGSWLESYQLSGSSLLTLGTHKTRGPIITIFTFAEATMGLLLLTLLISYLPTMYQAFSRRELVVARLELRSSPSHSATDLVVWLNRAGSSQDNNTQWQDWEEWFVEIEETHTSLPILSFFRSPQPGRSWVTAAGIILDAAALLISTVAQPRNPNVEICFKAGCVAMNRVTRFFHERAHVEPAKQPEDKDPPIEDPRRQDFMSACEQLQAAGLQLQPDLEQAWKTYHSLRGRYTEALDFLARLTMSPDQRMIGNEQ</sequence>
<comment type="caution">
    <text evidence="2">The sequence shown here is derived from an EMBL/GenBank/DDBJ whole genome shotgun (WGS) entry which is preliminary data.</text>
</comment>